<dbReference type="CDD" id="cd03512">
    <property type="entry name" value="Alkane-hydroxylase"/>
    <property type="match status" value="1"/>
</dbReference>
<evidence type="ECO:0000256" key="7">
    <source>
        <dbReference type="ARBA" id="ARBA00022692"/>
    </source>
</evidence>
<dbReference type="PANTHER" id="PTHR38674">
    <property type="entry name" value="ALKANE 1-MONOOXYGENASE 1"/>
    <property type="match status" value="1"/>
</dbReference>
<evidence type="ECO:0000256" key="6">
    <source>
        <dbReference type="ARBA" id="ARBA00022519"/>
    </source>
</evidence>
<keyword evidence="7 15" id="KW-0812">Transmembrane</keyword>
<keyword evidence="5" id="KW-1003">Cell membrane</keyword>
<evidence type="ECO:0000256" key="3">
    <source>
        <dbReference type="ARBA" id="ARBA00010823"/>
    </source>
</evidence>
<feature type="transmembrane region" description="Helical" evidence="15">
    <location>
        <begin position="145"/>
        <end position="165"/>
    </location>
</feature>
<comment type="similarity">
    <text evidence="3">Belongs to the fatty acid desaturase type 1 family. AlkB subfamily.</text>
</comment>
<feature type="transmembrane region" description="Helical" evidence="15">
    <location>
        <begin position="253"/>
        <end position="276"/>
    </location>
</feature>
<dbReference type="InterPro" id="IPR005804">
    <property type="entry name" value="FA_desaturase_dom"/>
</dbReference>
<reference evidence="18" key="1">
    <citation type="submission" date="2018-09" db="EMBL/GenBank/DDBJ databases">
        <authorList>
            <person name="Zhu H."/>
        </authorList>
    </citation>
    <scope>NUCLEOTIDE SEQUENCE [LARGE SCALE GENOMIC DNA]</scope>
    <source>
        <strain evidence="18">K1W22B-1</strain>
    </source>
</reference>
<dbReference type="SUPFAM" id="SSF57802">
    <property type="entry name" value="Rubredoxin-like"/>
    <property type="match status" value="1"/>
</dbReference>
<evidence type="ECO:0000256" key="5">
    <source>
        <dbReference type="ARBA" id="ARBA00022475"/>
    </source>
</evidence>
<evidence type="ECO:0000256" key="13">
    <source>
        <dbReference type="ARBA" id="ARBA00023033"/>
    </source>
</evidence>
<feature type="transmembrane region" description="Helical" evidence="15">
    <location>
        <begin position="282"/>
        <end position="302"/>
    </location>
</feature>
<evidence type="ECO:0000256" key="12">
    <source>
        <dbReference type="ARBA" id="ARBA00023004"/>
    </source>
</evidence>
<dbReference type="PROSITE" id="PS50903">
    <property type="entry name" value="RUBREDOXIN_LIKE"/>
    <property type="match status" value="1"/>
</dbReference>
<keyword evidence="4" id="KW-0813">Transport</keyword>
<dbReference type="GO" id="GO:0004497">
    <property type="term" value="F:monooxygenase activity"/>
    <property type="evidence" value="ECO:0007669"/>
    <property type="project" value="UniProtKB-KW"/>
</dbReference>
<comment type="function">
    <text evidence="1">Involved in the hydrocarbon hydroxylating system, which transfers electrons from NADH to rubredoxin reductase and then through rubredoxin to alkane 1 monooxygenase.</text>
</comment>
<dbReference type="GO" id="GO:0005506">
    <property type="term" value="F:iron ion binding"/>
    <property type="evidence" value="ECO:0007669"/>
    <property type="project" value="InterPro"/>
</dbReference>
<keyword evidence="14 15" id="KW-0472">Membrane</keyword>
<dbReference type="OrthoDB" id="4759734at2"/>
<dbReference type="Pfam" id="PF00301">
    <property type="entry name" value="Rubredoxin"/>
    <property type="match status" value="1"/>
</dbReference>
<evidence type="ECO:0000313" key="18">
    <source>
        <dbReference type="Proteomes" id="UP000276542"/>
    </source>
</evidence>
<dbReference type="AlphaFoldDB" id="A0A3A5H779"/>
<gene>
    <name evidence="17" type="ORF">D4739_06115</name>
</gene>
<feature type="domain" description="Rubredoxin-like" evidence="16">
    <location>
        <begin position="442"/>
        <end position="494"/>
    </location>
</feature>
<feature type="transmembrane region" description="Helical" evidence="15">
    <location>
        <begin position="49"/>
        <end position="71"/>
    </location>
</feature>
<dbReference type="Proteomes" id="UP000276542">
    <property type="component" value="Unassembled WGS sequence"/>
</dbReference>
<keyword evidence="8" id="KW-0479">Metal-binding</keyword>
<dbReference type="GO" id="GO:0005886">
    <property type="term" value="C:plasma membrane"/>
    <property type="evidence" value="ECO:0007669"/>
    <property type="project" value="UniProtKB-SubCell"/>
</dbReference>
<dbReference type="InterPro" id="IPR024935">
    <property type="entry name" value="Rubredoxin_dom"/>
</dbReference>
<sequence>MVDPTAGTVPAGTTEDWKDKKRYLWLLGLLIPGLGIIAVLAYAQFELGVVLWAGPILILVVVPILDLIFGLDASNPPDDIIEALENDKYYRWITYLYLPIQYFVLIAAMYMVVVGNPIAALADLVGIKDAIDGSAFSQLVRDFDLALWEKIGLALSVGAIGGIGINTAHELGHKKEANERWLSKIALAQSAYGHFYIEHNRGHHVRVATPEDPASSRLGESFYAFWPRTVSGSLKSAWELEAKRYRRKGTHPFHWGNDVLNAWLMTVVLFGGLTLWLGVGVLPFLALQAVIGFSLLEVINYLEHYGMKRQKVGPEGKQRYERVAPRHSWNSNNIPTNVVLYHLQRHSDHHANPVRRYQALRDFEESPTLPTGYAGSLTIALFPPLWRKVMDQRVVDHLGGDITLANIAPRKKDKYYAKYGVELEGAFVIGEDVTAQSFDTEVLAAKCPGCSYVYEVAVGNEHEGFAAGTAWNEIPADWTCPDCGVREKMDFIPVNPETLKVETR</sequence>
<evidence type="ECO:0000313" key="17">
    <source>
        <dbReference type="EMBL" id="RJS45841.1"/>
    </source>
</evidence>
<organism evidence="17 18">
    <name type="scientific">Nocardioides cavernaquae</name>
    <dbReference type="NCBI Taxonomy" id="2321396"/>
    <lineage>
        <taxon>Bacteria</taxon>
        <taxon>Bacillati</taxon>
        <taxon>Actinomycetota</taxon>
        <taxon>Actinomycetes</taxon>
        <taxon>Propionibacteriales</taxon>
        <taxon>Nocardioidaceae</taxon>
        <taxon>Nocardioides</taxon>
    </lineage>
</organism>
<dbReference type="PROSITE" id="PS00202">
    <property type="entry name" value="RUBREDOXIN"/>
    <property type="match status" value="1"/>
</dbReference>
<evidence type="ECO:0000256" key="2">
    <source>
        <dbReference type="ARBA" id="ARBA00004429"/>
    </source>
</evidence>
<evidence type="ECO:0000256" key="14">
    <source>
        <dbReference type="ARBA" id="ARBA00023136"/>
    </source>
</evidence>
<dbReference type="InterPro" id="IPR018527">
    <property type="entry name" value="Rubredoxin_Fe_BS"/>
</dbReference>
<dbReference type="GO" id="GO:0006629">
    <property type="term" value="P:lipid metabolic process"/>
    <property type="evidence" value="ECO:0007669"/>
    <property type="project" value="InterPro"/>
</dbReference>
<dbReference type="CDD" id="cd00730">
    <property type="entry name" value="rubredoxin"/>
    <property type="match status" value="1"/>
</dbReference>
<dbReference type="Gene3D" id="2.20.28.10">
    <property type="match status" value="1"/>
</dbReference>
<feature type="transmembrane region" description="Helical" evidence="15">
    <location>
        <begin position="92"/>
        <end position="113"/>
    </location>
</feature>
<evidence type="ECO:0000256" key="8">
    <source>
        <dbReference type="ARBA" id="ARBA00022723"/>
    </source>
</evidence>
<proteinExistence type="inferred from homology"/>
<name>A0A3A5H779_9ACTN</name>
<evidence type="ECO:0000259" key="16">
    <source>
        <dbReference type="PROSITE" id="PS50903"/>
    </source>
</evidence>
<dbReference type="InterPro" id="IPR024934">
    <property type="entry name" value="Rubredoxin-like_dom"/>
</dbReference>
<keyword evidence="13 17" id="KW-0503">Monooxygenase</keyword>
<keyword evidence="12" id="KW-0408">Iron</keyword>
<keyword evidence="9" id="KW-0249">Electron transport</keyword>
<comment type="caution">
    <text evidence="17">The sequence shown here is derived from an EMBL/GenBank/DDBJ whole genome shotgun (WGS) entry which is preliminary data.</text>
</comment>
<feature type="transmembrane region" description="Helical" evidence="15">
    <location>
        <begin position="23"/>
        <end position="43"/>
    </location>
</feature>
<protein>
    <submittedName>
        <fullName evidence="17">Alkane 1-monooxygenase</fullName>
    </submittedName>
</protein>
<evidence type="ECO:0000256" key="9">
    <source>
        <dbReference type="ARBA" id="ARBA00022982"/>
    </source>
</evidence>
<keyword evidence="10 15" id="KW-1133">Transmembrane helix</keyword>
<accession>A0A3A5H779</accession>
<evidence type="ECO:0000256" key="15">
    <source>
        <dbReference type="SAM" id="Phobius"/>
    </source>
</evidence>
<dbReference type="InterPro" id="IPR033885">
    <property type="entry name" value="AlkB/XylM"/>
</dbReference>
<keyword evidence="6" id="KW-0997">Cell inner membrane</keyword>
<dbReference type="PANTHER" id="PTHR38674:SF1">
    <property type="entry name" value="ALKANE 1-MONOOXYGENASE 1"/>
    <property type="match status" value="1"/>
</dbReference>
<evidence type="ECO:0000256" key="10">
    <source>
        <dbReference type="ARBA" id="ARBA00022989"/>
    </source>
</evidence>
<comment type="subcellular location">
    <subcellularLocation>
        <location evidence="2">Cell inner membrane</location>
        <topology evidence="2">Multi-pass membrane protein</topology>
    </subcellularLocation>
</comment>
<keyword evidence="18" id="KW-1185">Reference proteome</keyword>
<dbReference type="RefSeq" id="WP_120059740.1">
    <property type="nucleotide sequence ID" value="NZ_QYRP01000002.1"/>
</dbReference>
<evidence type="ECO:0000256" key="4">
    <source>
        <dbReference type="ARBA" id="ARBA00022448"/>
    </source>
</evidence>
<dbReference type="EMBL" id="QYRP01000002">
    <property type="protein sequence ID" value="RJS45841.1"/>
    <property type="molecule type" value="Genomic_DNA"/>
</dbReference>
<dbReference type="Pfam" id="PF00487">
    <property type="entry name" value="FA_desaturase"/>
    <property type="match status" value="1"/>
</dbReference>
<evidence type="ECO:0000256" key="1">
    <source>
        <dbReference type="ARBA" id="ARBA00002792"/>
    </source>
</evidence>
<keyword evidence="11" id="KW-0560">Oxidoreductase</keyword>
<evidence type="ECO:0000256" key="11">
    <source>
        <dbReference type="ARBA" id="ARBA00023002"/>
    </source>
</evidence>